<evidence type="ECO:0000313" key="1">
    <source>
        <dbReference type="Ensembl" id="ENSSDAP00000023203.1"/>
    </source>
</evidence>
<organism evidence="1 2">
    <name type="scientific">Spermophilus dauricus</name>
    <name type="common">Daurian ground squirrel</name>
    <dbReference type="NCBI Taxonomy" id="99837"/>
    <lineage>
        <taxon>Eukaryota</taxon>
        <taxon>Metazoa</taxon>
        <taxon>Chordata</taxon>
        <taxon>Craniata</taxon>
        <taxon>Vertebrata</taxon>
        <taxon>Euteleostomi</taxon>
        <taxon>Mammalia</taxon>
        <taxon>Eutheria</taxon>
        <taxon>Euarchontoglires</taxon>
        <taxon>Glires</taxon>
        <taxon>Rodentia</taxon>
        <taxon>Sciuromorpha</taxon>
        <taxon>Sciuridae</taxon>
        <taxon>Xerinae</taxon>
        <taxon>Marmotini</taxon>
        <taxon>Spermophilus</taxon>
    </lineage>
</organism>
<dbReference type="AlphaFoldDB" id="A0A8C9QLT6"/>
<dbReference type="Proteomes" id="UP000694422">
    <property type="component" value="Unplaced"/>
</dbReference>
<sequence length="91" mass="10920">MTDDKGILPDVWWLEQIPTCFTLYRGEITEREREAYYLTNLGPSVRNLGSILQKKMDFIISLLDYIRQQLNTISFRNCFVAQFLYLWLYTK</sequence>
<protein>
    <submittedName>
        <fullName evidence="1">Uncharacterized protein</fullName>
    </submittedName>
</protein>
<reference evidence="1" key="1">
    <citation type="submission" date="2025-08" db="UniProtKB">
        <authorList>
            <consortium name="Ensembl"/>
        </authorList>
    </citation>
    <scope>IDENTIFICATION</scope>
</reference>
<name>A0A8C9QLT6_SPEDA</name>
<keyword evidence="2" id="KW-1185">Reference proteome</keyword>
<accession>A0A8C9QLT6</accession>
<evidence type="ECO:0000313" key="2">
    <source>
        <dbReference type="Proteomes" id="UP000694422"/>
    </source>
</evidence>
<dbReference type="Ensembl" id="ENSSDAT00000026547.1">
    <property type="protein sequence ID" value="ENSSDAP00000023203.1"/>
    <property type="gene ID" value="ENSSDAG00000021124.1"/>
</dbReference>
<reference evidence="1" key="2">
    <citation type="submission" date="2025-09" db="UniProtKB">
        <authorList>
            <consortium name="Ensembl"/>
        </authorList>
    </citation>
    <scope>IDENTIFICATION</scope>
</reference>
<proteinExistence type="predicted"/>